<dbReference type="InterPro" id="IPR011701">
    <property type="entry name" value="MFS"/>
</dbReference>
<reference evidence="8 9" key="1">
    <citation type="submission" date="2022-05" db="EMBL/GenBank/DDBJ databases">
        <authorList>
            <person name="Park J.-S."/>
        </authorList>
    </citation>
    <scope>NUCLEOTIDE SEQUENCE [LARGE SCALE GENOMIC DNA]</scope>
    <source>
        <strain evidence="8 9">2012CJ35-5</strain>
    </source>
</reference>
<feature type="transmembrane region" description="Helical" evidence="7">
    <location>
        <begin position="253"/>
        <end position="273"/>
    </location>
</feature>
<evidence type="ECO:0000256" key="7">
    <source>
        <dbReference type="SAM" id="Phobius"/>
    </source>
</evidence>
<evidence type="ECO:0000313" key="8">
    <source>
        <dbReference type="EMBL" id="MCL6273293.1"/>
    </source>
</evidence>
<evidence type="ECO:0000256" key="6">
    <source>
        <dbReference type="ARBA" id="ARBA00023136"/>
    </source>
</evidence>
<feature type="transmembrane region" description="Helical" evidence="7">
    <location>
        <begin position="81"/>
        <end position="98"/>
    </location>
</feature>
<evidence type="ECO:0000256" key="2">
    <source>
        <dbReference type="ARBA" id="ARBA00022448"/>
    </source>
</evidence>
<protein>
    <submittedName>
        <fullName evidence="8">MFS transporter</fullName>
    </submittedName>
</protein>
<dbReference type="InterPro" id="IPR018456">
    <property type="entry name" value="PTR2_symporter_CS"/>
</dbReference>
<evidence type="ECO:0000256" key="5">
    <source>
        <dbReference type="ARBA" id="ARBA00022989"/>
    </source>
</evidence>
<dbReference type="PANTHER" id="PTHR23517:SF15">
    <property type="entry name" value="PROTON-DEPENDENT OLIGOPEPTIDE FAMILY TRANSPORT PROTEIN"/>
    <property type="match status" value="1"/>
</dbReference>
<feature type="transmembrane region" description="Helical" evidence="7">
    <location>
        <begin position="104"/>
        <end position="124"/>
    </location>
</feature>
<feature type="transmembrane region" description="Helical" evidence="7">
    <location>
        <begin position="136"/>
        <end position="160"/>
    </location>
</feature>
<organism evidence="8 9">
    <name type="scientific">Flagellimonas spongiicola</name>
    <dbReference type="NCBI Taxonomy" id="2942208"/>
    <lineage>
        <taxon>Bacteria</taxon>
        <taxon>Pseudomonadati</taxon>
        <taxon>Bacteroidota</taxon>
        <taxon>Flavobacteriia</taxon>
        <taxon>Flavobacteriales</taxon>
        <taxon>Flavobacteriaceae</taxon>
        <taxon>Flagellimonas</taxon>
    </lineage>
</organism>
<comment type="subcellular location">
    <subcellularLocation>
        <location evidence="1">Cell membrane</location>
        <topology evidence="1">Multi-pass membrane protein</topology>
    </subcellularLocation>
</comment>
<gene>
    <name evidence="8" type="ORF">M3P19_04690</name>
</gene>
<accession>A0ABT0PPG9</accession>
<evidence type="ECO:0000256" key="3">
    <source>
        <dbReference type="ARBA" id="ARBA00022475"/>
    </source>
</evidence>
<keyword evidence="5 7" id="KW-1133">Transmembrane helix</keyword>
<dbReference type="RefSeq" id="WP_249656470.1">
    <property type="nucleotide sequence ID" value="NZ_JAMFMA010000001.1"/>
</dbReference>
<dbReference type="SUPFAM" id="SSF103473">
    <property type="entry name" value="MFS general substrate transporter"/>
    <property type="match status" value="1"/>
</dbReference>
<proteinExistence type="predicted"/>
<evidence type="ECO:0000313" key="9">
    <source>
        <dbReference type="Proteomes" id="UP001203607"/>
    </source>
</evidence>
<feature type="transmembrane region" description="Helical" evidence="7">
    <location>
        <begin position="280"/>
        <end position="300"/>
    </location>
</feature>
<keyword evidence="2" id="KW-0813">Transport</keyword>
<keyword evidence="6 7" id="KW-0472">Membrane</keyword>
<feature type="transmembrane region" description="Helical" evidence="7">
    <location>
        <begin position="306"/>
        <end position="327"/>
    </location>
</feature>
<dbReference type="Proteomes" id="UP001203607">
    <property type="component" value="Unassembled WGS sequence"/>
</dbReference>
<feature type="transmembrane region" description="Helical" evidence="7">
    <location>
        <begin position="373"/>
        <end position="393"/>
    </location>
</feature>
<dbReference type="EMBL" id="JAMFMA010000001">
    <property type="protein sequence ID" value="MCL6273293.1"/>
    <property type="molecule type" value="Genomic_DNA"/>
</dbReference>
<dbReference type="InterPro" id="IPR036259">
    <property type="entry name" value="MFS_trans_sf"/>
</dbReference>
<name>A0ABT0PPG9_9FLAO</name>
<dbReference type="Gene3D" id="1.20.1250.20">
    <property type="entry name" value="MFS general substrate transporter like domains"/>
    <property type="match status" value="2"/>
</dbReference>
<feature type="transmembrane region" description="Helical" evidence="7">
    <location>
        <begin position="166"/>
        <end position="186"/>
    </location>
</feature>
<keyword evidence="3" id="KW-1003">Cell membrane</keyword>
<dbReference type="InterPro" id="IPR050171">
    <property type="entry name" value="MFS_Transporters"/>
</dbReference>
<keyword evidence="9" id="KW-1185">Reference proteome</keyword>
<dbReference type="Pfam" id="PF07690">
    <property type="entry name" value="MFS_1"/>
    <property type="match status" value="1"/>
</dbReference>
<evidence type="ECO:0000256" key="1">
    <source>
        <dbReference type="ARBA" id="ARBA00004651"/>
    </source>
</evidence>
<feature type="transmembrane region" description="Helical" evidence="7">
    <location>
        <begin position="51"/>
        <end position="69"/>
    </location>
</feature>
<feature type="transmembrane region" description="Helical" evidence="7">
    <location>
        <begin position="339"/>
        <end position="361"/>
    </location>
</feature>
<feature type="transmembrane region" description="Helical" evidence="7">
    <location>
        <begin position="21"/>
        <end position="39"/>
    </location>
</feature>
<feature type="transmembrane region" description="Helical" evidence="7">
    <location>
        <begin position="206"/>
        <end position="223"/>
    </location>
</feature>
<dbReference type="PANTHER" id="PTHR23517">
    <property type="entry name" value="RESISTANCE PROTEIN MDTM, PUTATIVE-RELATED-RELATED"/>
    <property type="match status" value="1"/>
</dbReference>
<keyword evidence="4 7" id="KW-0812">Transmembrane</keyword>
<dbReference type="PROSITE" id="PS01023">
    <property type="entry name" value="PTR2_2"/>
    <property type="match status" value="1"/>
</dbReference>
<evidence type="ECO:0000256" key="4">
    <source>
        <dbReference type="ARBA" id="ARBA00022692"/>
    </source>
</evidence>
<sequence>MGIIKNQKLPKETLYFSLSRMLESASFYGLRALLVLYMIAGVLKMDDTQAILVYGWFSGSIIFSQVLGATLGDLLIGNKKSIIIGGLVQSAGAFILCLPSSYGLYIGLFLIVLGTGLFTPNIIANYGKSYLKSTQLLDAGFTLFFLVINIGSFIGILLIGYSGEKFGYTIGFIISGLLTLLSLIPILKTKENEFHQRDNVPFERRILNIVIALLIVGLFWGIYEISSFRIVDLQLKFSEISLLEISKSAWQSMSSIFVVPICLIAIIIWTYFYSSQFFKLLVGFISGAIAFGIILFIPEVPAANHTIYFFLALLFLAISEIHIAPIIHSILTKYSNPKYLAILISLAFVPPKLFALFFGLFNERLYDNPTLGIKLGTIAMVLVSIGLVGFIIIDKKRTPNIG</sequence>
<comment type="caution">
    <text evidence="8">The sequence shown here is derived from an EMBL/GenBank/DDBJ whole genome shotgun (WGS) entry which is preliminary data.</text>
</comment>